<comment type="caution">
    <text evidence="2">The sequence shown here is derived from an EMBL/GenBank/DDBJ whole genome shotgun (WGS) entry which is preliminary data.</text>
</comment>
<dbReference type="EMBL" id="JALLBG020000214">
    <property type="protein sequence ID" value="KAL3759058.1"/>
    <property type="molecule type" value="Genomic_DNA"/>
</dbReference>
<keyword evidence="1" id="KW-1133">Transmembrane helix</keyword>
<feature type="transmembrane region" description="Helical" evidence="1">
    <location>
        <begin position="33"/>
        <end position="56"/>
    </location>
</feature>
<evidence type="ECO:0000256" key="1">
    <source>
        <dbReference type="SAM" id="Phobius"/>
    </source>
</evidence>
<keyword evidence="1" id="KW-0812">Transmembrane</keyword>
<accession>A0ABD3M5P8</accession>
<dbReference type="Proteomes" id="UP001530293">
    <property type="component" value="Unassembled WGS sequence"/>
</dbReference>
<keyword evidence="1" id="KW-0472">Membrane</keyword>
<dbReference type="AlphaFoldDB" id="A0ABD3M5P8"/>
<sequence>MKKHYTNINKCTNLQLPISQQLRRHVSKKRRMLFPLMAIFLFIQLVVFIRTMFLFFKVHDKLLPTVHQHQQQWQWIGNKNRTTANTLSPPRRGPITTIKASTSIATSSCFPPQNDQMNVGHHTIIYLELAWFDEHSETIYSYIREICSCDKEKDQLWTVDAIPHFYIGPEGFLGPGFQRILREFNTTTCGPIFFGKPEDPNITIVTTSYQHNFMDNETEIQYRALINDTRYIFICHDDHPSLEYAENIFFLTPSHKRYIVPSYFPPSLVPPAPRSKSTIIDQPPIFLVLGSFHVGDGHRNIRSLAYPLEKYRDFSFRIRFLGGRHSGATNEEQIQGLHDIFPNDTNKFEFFLRPDIEEFMKRVAESDVILPLVDGDQFKGFYQNGKRLTSSMIWGLGFHKQMILNRQLAELFGIQEDNVTYFLHDDSPIGFSSFSDAFGRCLSQYWNVLSAEDK</sequence>
<organism evidence="2 3">
    <name type="scientific">Discostella pseudostelligera</name>
    <dbReference type="NCBI Taxonomy" id="259834"/>
    <lineage>
        <taxon>Eukaryota</taxon>
        <taxon>Sar</taxon>
        <taxon>Stramenopiles</taxon>
        <taxon>Ochrophyta</taxon>
        <taxon>Bacillariophyta</taxon>
        <taxon>Coscinodiscophyceae</taxon>
        <taxon>Thalassiosirophycidae</taxon>
        <taxon>Stephanodiscales</taxon>
        <taxon>Stephanodiscaceae</taxon>
        <taxon>Discostella</taxon>
    </lineage>
</organism>
<evidence type="ECO:0000313" key="2">
    <source>
        <dbReference type="EMBL" id="KAL3759058.1"/>
    </source>
</evidence>
<keyword evidence="3" id="KW-1185">Reference proteome</keyword>
<protein>
    <submittedName>
        <fullName evidence="2">Uncharacterized protein</fullName>
    </submittedName>
</protein>
<proteinExistence type="predicted"/>
<name>A0ABD3M5P8_9STRA</name>
<reference evidence="2 3" key="1">
    <citation type="submission" date="2024-10" db="EMBL/GenBank/DDBJ databases">
        <title>Updated reference genomes for cyclostephanoid diatoms.</title>
        <authorList>
            <person name="Roberts W.R."/>
            <person name="Alverson A.J."/>
        </authorList>
    </citation>
    <scope>NUCLEOTIDE SEQUENCE [LARGE SCALE GENOMIC DNA]</scope>
    <source>
        <strain evidence="2 3">AJA232-27</strain>
    </source>
</reference>
<gene>
    <name evidence="2" type="ORF">ACHAWU_008667</name>
</gene>
<evidence type="ECO:0000313" key="3">
    <source>
        <dbReference type="Proteomes" id="UP001530293"/>
    </source>
</evidence>